<dbReference type="Proteomes" id="UP000750711">
    <property type="component" value="Unassembled WGS sequence"/>
</dbReference>
<name>A0A9P8IE49_9PEZI</name>
<evidence type="ECO:0000313" key="3">
    <source>
        <dbReference type="Proteomes" id="UP000750711"/>
    </source>
</evidence>
<dbReference type="AlphaFoldDB" id="A0A9P8IE49"/>
<protein>
    <submittedName>
        <fullName evidence="2">Uncharacterized protein</fullName>
    </submittedName>
</protein>
<evidence type="ECO:0000313" key="2">
    <source>
        <dbReference type="EMBL" id="KAH0553173.1"/>
    </source>
</evidence>
<dbReference type="EMBL" id="JAGHQM010001565">
    <property type="protein sequence ID" value="KAH0553173.1"/>
    <property type="molecule type" value="Genomic_DNA"/>
</dbReference>
<proteinExistence type="predicted"/>
<accession>A0A9P8IE49</accession>
<feature type="chain" id="PRO_5040119630" evidence="1">
    <location>
        <begin position="22"/>
        <end position="318"/>
    </location>
</feature>
<feature type="signal peptide" evidence="1">
    <location>
        <begin position="1"/>
        <end position="21"/>
    </location>
</feature>
<keyword evidence="3" id="KW-1185">Reference proteome</keyword>
<comment type="caution">
    <text evidence="2">The sequence shown here is derived from an EMBL/GenBank/DDBJ whole genome shotgun (WGS) entry which is preliminary data.</text>
</comment>
<keyword evidence="1" id="KW-0732">Signal</keyword>
<evidence type="ECO:0000256" key="1">
    <source>
        <dbReference type="SAM" id="SignalP"/>
    </source>
</evidence>
<organism evidence="2 3">
    <name type="scientific">Trichoglossum hirsutum</name>
    <dbReference type="NCBI Taxonomy" id="265104"/>
    <lineage>
        <taxon>Eukaryota</taxon>
        <taxon>Fungi</taxon>
        <taxon>Dikarya</taxon>
        <taxon>Ascomycota</taxon>
        <taxon>Pezizomycotina</taxon>
        <taxon>Geoglossomycetes</taxon>
        <taxon>Geoglossales</taxon>
        <taxon>Geoglossaceae</taxon>
        <taxon>Trichoglossum</taxon>
    </lineage>
</organism>
<reference evidence="2" key="1">
    <citation type="submission" date="2021-03" db="EMBL/GenBank/DDBJ databases">
        <title>Comparative genomics and phylogenomic investigation of the class Geoglossomycetes provide insights into ecological specialization and systematics.</title>
        <authorList>
            <person name="Melie T."/>
            <person name="Pirro S."/>
            <person name="Miller A.N."/>
            <person name="Quandt A."/>
        </authorList>
    </citation>
    <scope>NUCLEOTIDE SEQUENCE</scope>
    <source>
        <strain evidence="2">CAQ_001_2017</strain>
    </source>
</reference>
<gene>
    <name evidence="2" type="ORF">GP486_006644</name>
</gene>
<sequence>MRLDGRTLLLLLSVLLATSYARYVGVSDRSRNHNRQVVAPSLPFQPPCHSRKTLTASRSPHAILARGGGEDDGDSCRPKCSFKNACCFSGNGVTSRALKPNALSPRVLDALTTGTERNDYVVRWTNDVGTVQVFTAATGPRNSAVFLPLTVAGGALKVGLSGLCGCTALVVISGGAVYFAHYFEDLSFQANPGDPPANFDANVVNFLNHGNGAYPGLQAADFNFPDTRVFVMTPKRGTRTIVYNALITRLVATVATILPLVPRDNYEIYGYQPPHMNTAAGNAAMDTSLGRALFEYDPTGATPQARLFFQSNVMFAAP</sequence>